<feature type="signal peptide" evidence="6">
    <location>
        <begin position="1"/>
        <end position="22"/>
    </location>
</feature>
<dbReference type="EMBL" id="LR721775">
    <property type="protein sequence ID" value="VVV59051.1"/>
    <property type="molecule type" value="Genomic_DNA"/>
</dbReference>
<evidence type="ECO:0000256" key="2">
    <source>
        <dbReference type="ARBA" id="ARBA00022523"/>
    </source>
</evidence>
<feature type="chain" id="PRO_5023805749" description="Phosphate-induced protein 1" evidence="6">
    <location>
        <begin position="23"/>
        <end position="308"/>
    </location>
</feature>
<gene>
    <name evidence="7" type="ORF">NYM_LOCUS4937</name>
</gene>
<dbReference type="AlphaFoldDB" id="A0A5K0X2T9"/>
<accession>A0A5K0X2T9</accession>
<dbReference type="PANTHER" id="PTHR31279">
    <property type="entry name" value="PROTEIN EXORDIUM-LIKE 5"/>
    <property type="match status" value="1"/>
</dbReference>
<dbReference type="OMA" id="QWWNTID"/>
<dbReference type="Gramene" id="NC10G0164830.1">
    <property type="protein sequence ID" value="NC10G0164830.1:cds"/>
    <property type="gene ID" value="NC10G0164830"/>
</dbReference>
<evidence type="ECO:0000313" key="7">
    <source>
        <dbReference type="EMBL" id="VVV59051.1"/>
    </source>
</evidence>
<comment type="subcellular location">
    <subcellularLocation>
        <location evidence="1">Secreted</location>
        <location evidence="1">Extracellular space</location>
        <location evidence="1">Apoplast</location>
    </subcellularLocation>
</comment>
<evidence type="ECO:0000256" key="3">
    <source>
        <dbReference type="ARBA" id="ARBA00022525"/>
    </source>
</evidence>
<organism evidence="7">
    <name type="scientific">Nymphaea colorata</name>
    <name type="common">pocket water lily</name>
    <dbReference type="NCBI Taxonomy" id="210225"/>
    <lineage>
        <taxon>Eukaryota</taxon>
        <taxon>Viridiplantae</taxon>
        <taxon>Streptophyta</taxon>
        <taxon>Embryophyta</taxon>
        <taxon>Tracheophyta</taxon>
        <taxon>Spermatophyta</taxon>
        <taxon>Magnoliopsida</taxon>
        <taxon>Nymphaeales</taxon>
        <taxon>Nymphaeaceae</taxon>
        <taxon>Nymphaea</taxon>
    </lineage>
</organism>
<keyword evidence="3" id="KW-0964">Secreted</keyword>
<dbReference type="GO" id="GO:0048046">
    <property type="term" value="C:apoplast"/>
    <property type="evidence" value="ECO:0007669"/>
    <property type="project" value="UniProtKB-SubCell"/>
</dbReference>
<proteinExistence type="inferred from homology"/>
<comment type="similarity">
    <text evidence="5">Belongs to the EXORDIUM family.</text>
</comment>
<reference evidence="7" key="1">
    <citation type="submission" date="2019-09" db="EMBL/GenBank/DDBJ databases">
        <authorList>
            <person name="Zhang L."/>
        </authorList>
    </citation>
    <scope>NUCLEOTIDE SEQUENCE</scope>
</reference>
<evidence type="ECO:0000256" key="4">
    <source>
        <dbReference type="ARBA" id="ARBA00022729"/>
    </source>
</evidence>
<evidence type="ECO:0000256" key="1">
    <source>
        <dbReference type="ARBA" id="ARBA00004271"/>
    </source>
</evidence>
<dbReference type="PANTHER" id="PTHR31279:SF54">
    <property type="entry name" value="PROTEIN EXORDIUM-RELATED"/>
    <property type="match status" value="1"/>
</dbReference>
<name>A0A5K0X2T9_9MAGN</name>
<keyword evidence="4 6" id="KW-0732">Signal</keyword>
<keyword evidence="2" id="KW-0052">Apoplast</keyword>
<sequence length="308" mass="32884">MVGIVHLEKFVLLLSLVHACLGVGGRKLTALVQQPPLVLTYHKGALLQGSHPFSIVWYGEFTPSQRSIVSDFLSSFNHQEKSPSVSSWWKVIEAYLVKAGMQGSAMVVLGKQVLDDKYSLGKSLKRAQIGELAAKATTANGITLVLTSKDVAVEGFCMSSCGFHDSSPLQPSGEKFAYIWVGNSESQCPGQCAWPFHQPLYGPQTRPLVPPNGDVGVDGMIINIASMLAGTVTNPYKSGYFQGPATAPLEAASACSGIYGKNAYPGYAGELLVDSVSGASYNANGINGRRYLLPALWNPDTSTCYTLV</sequence>
<dbReference type="Pfam" id="PF04674">
    <property type="entry name" value="Phi_1"/>
    <property type="match status" value="1"/>
</dbReference>
<evidence type="ECO:0000256" key="6">
    <source>
        <dbReference type="SAM" id="SignalP"/>
    </source>
</evidence>
<protein>
    <recommendedName>
        <fullName evidence="8">Phosphate-induced protein 1</fullName>
    </recommendedName>
</protein>
<evidence type="ECO:0008006" key="8">
    <source>
        <dbReference type="Google" id="ProtNLM"/>
    </source>
</evidence>
<dbReference type="InterPro" id="IPR006766">
    <property type="entry name" value="EXORDIUM-like"/>
</dbReference>
<evidence type="ECO:0000256" key="5">
    <source>
        <dbReference type="ARBA" id="ARBA00023591"/>
    </source>
</evidence>
<dbReference type="OrthoDB" id="2017091at2759"/>